<keyword evidence="2" id="KW-0812">Transmembrane</keyword>
<dbReference type="EMBL" id="CP158487">
    <property type="protein sequence ID" value="XDN89105.1"/>
    <property type="molecule type" value="Genomic_DNA"/>
</dbReference>
<feature type="transmembrane region" description="Helical" evidence="2">
    <location>
        <begin position="422"/>
        <end position="455"/>
    </location>
</feature>
<dbReference type="InterPro" id="IPR045782">
    <property type="entry name" value="TrbL_3"/>
</dbReference>
<feature type="transmembrane region" description="Helical" evidence="2">
    <location>
        <begin position="333"/>
        <end position="355"/>
    </location>
</feature>
<feature type="transmembrane region" description="Helical" evidence="2">
    <location>
        <begin position="531"/>
        <end position="551"/>
    </location>
</feature>
<dbReference type="RefSeq" id="WP_369000389.1">
    <property type="nucleotide sequence ID" value="NZ_CP158487.1"/>
</dbReference>
<evidence type="ECO:0000256" key="1">
    <source>
        <dbReference type="SAM" id="MobiDB-lite"/>
    </source>
</evidence>
<sequence length="850" mass="90661">MRYFYYNPIKPLLIILFASLAFIILQPILVAYADDATSKPIKGGAVICNTEYGNYKKTPQGEESKDDGWWWCYSSKSNHRVSYDRLKCDSGYKAESREVQGSTPKEGPYSQGRCVELSKEEQVKNARKKASIDAATNQVTMPKLEEALKPTITNSTWYKELPDSEKIEAGCATIGDSISCDQNAKSKLAKKLIGTCIAAAEESVSSRKYGDTGSSAKDQYFTDCVSSRSGIDKSQVIQNMTTIAWDDIKKEMDAKAQEAENALNKPEESDEEKNSCGVDGVGWLVCPLMSFAGSLGDASYSAISQFLSIDPGIFKNDSTSGGLKQAWDFFRDIANATFALIFLWVIFSQISNVGISNYGIKRILPRLIIGALLVNLSFYLCQLAVDLSNILGFSLKGVLEGAASGIDTQSAATGSFNNLFVIGLALTGIGLFIFLAVSIPTILSLLLVLLVVLVILIVRQSAIILLIAISPLAFAAWLLPNTENLFKKWVSVFRGLLIVFPVISLLYGAGKLAGAVLAASATDDPNNPKETMQFAALAASILPLGATPFVIKSSLSSLGNIGAKLGGLSSMANKRLGGAIGTSRLNDLKKGWQKSSAKRQANRRSGNTWLGRGADTLRGSNSRLARGAGIMLNPRRALDNSWLGRATGLSEGAARSQAISDELFENEVKGQALALRGMTSSEIATIASTGKTSAGKKVSRSMYAAAIDQTMSNGGFSDRANVLSSLAGKDAVIKNRAIKAAFAKGDNNILGNGFGDAILEDRIKNMTDLENMAINNAADGNLQSEHLVQNAAGTEWLVDASMSAASAGTNSKSAAAVLNIKSTAIKARSNPNTAKNINGKLDSTFRKVGA</sequence>
<organism evidence="3">
    <name type="scientific">Candidatus Nanosynbacter sp. TM7-074</name>
    <dbReference type="NCBI Taxonomy" id="3158573"/>
    <lineage>
        <taxon>Bacteria</taxon>
        <taxon>Candidatus Saccharimonadota</taxon>
        <taxon>Candidatus Saccharimonadia</taxon>
        <taxon>Candidatus Nanosynbacterales</taxon>
        <taxon>Candidatus Nanosynbacteraceae</taxon>
        <taxon>Candidatus Nanosynbacter</taxon>
    </lineage>
</organism>
<protein>
    <recommendedName>
        <fullName evidence="4">Type IV secretion system protein</fullName>
    </recommendedName>
</protein>
<feature type="region of interest" description="Disordered" evidence="1">
    <location>
        <begin position="591"/>
        <end position="613"/>
    </location>
</feature>
<gene>
    <name evidence="3" type="ORF">TM074_00075</name>
</gene>
<evidence type="ECO:0008006" key="4">
    <source>
        <dbReference type="Google" id="ProtNLM"/>
    </source>
</evidence>
<name>A0AB39JAA9_9BACT</name>
<reference evidence="3" key="1">
    <citation type="submission" date="2024-06" db="EMBL/GenBank/DDBJ databases">
        <authorList>
            <person name="Atkinson C."/>
            <person name="McLean J."/>
            <person name="Gallagher L."/>
            <person name="Bor B."/>
            <person name="Mougous J."/>
        </authorList>
    </citation>
    <scope>NUCLEOTIDE SEQUENCE</scope>
    <source>
        <strain evidence="3">TM7-074</strain>
    </source>
</reference>
<dbReference type="AlphaFoldDB" id="A0AB39JAA9"/>
<feature type="transmembrane region" description="Helical" evidence="2">
    <location>
        <begin position="492"/>
        <end position="519"/>
    </location>
</feature>
<evidence type="ECO:0000256" key="2">
    <source>
        <dbReference type="SAM" id="Phobius"/>
    </source>
</evidence>
<feature type="transmembrane region" description="Helical" evidence="2">
    <location>
        <begin position="367"/>
        <end position="385"/>
    </location>
</feature>
<keyword evidence="2" id="KW-0472">Membrane</keyword>
<accession>A0AB39JAA9</accession>
<proteinExistence type="predicted"/>
<evidence type="ECO:0000313" key="3">
    <source>
        <dbReference type="EMBL" id="XDN89105.1"/>
    </source>
</evidence>
<keyword evidence="2" id="KW-1133">Transmembrane helix</keyword>
<dbReference type="Pfam" id="PF19590">
    <property type="entry name" value="TrbL_3"/>
    <property type="match status" value="1"/>
</dbReference>
<feature type="transmembrane region" description="Helical" evidence="2">
    <location>
        <begin position="462"/>
        <end position="480"/>
    </location>
</feature>